<organism evidence="1 2">
    <name type="scientific">Pelomonas caseinilytica</name>
    <dbReference type="NCBI Taxonomy" id="2906763"/>
    <lineage>
        <taxon>Bacteria</taxon>
        <taxon>Pseudomonadati</taxon>
        <taxon>Pseudomonadota</taxon>
        <taxon>Betaproteobacteria</taxon>
        <taxon>Burkholderiales</taxon>
        <taxon>Sphaerotilaceae</taxon>
        <taxon>Roseateles</taxon>
    </lineage>
</organism>
<dbReference type="RefSeq" id="WP_233395140.1">
    <property type="nucleotide sequence ID" value="NZ_JAJTWT010000019.1"/>
</dbReference>
<sequence>MALQKNARGLCFSQSAPIWSIPRHAAARERRAGCALRWRRPEHRRLTGQLEPVRRNFLQIVGRNSKVSMAQTAYGRPFDPLSTMAALPLYFTGKVTFGDVMQSASAFGSLKSALSFFSQAYFGFAQ</sequence>
<protein>
    <submittedName>
        <fullName evidence="1">Uncharacterized protein</fullName>
    </submittedName>
</protein>
<keyword evidence="2" id="KW-1185">Reference proteome</keyword>
<reference evidence="1 2" key="1">
    <citation type="submission" date="2021-12" db="EMBL/GenBank/DDBJ databases">
        <title>Genome seq of p7.</title>
        <authorList>
            <person name="Seo T."/>
        </authorList>
    </citation>
    <scope>NUCLEOTIDE SEQUENCE [LARGE SCALE GENOMIC DNA]</scope>
    <source>
        <strain evidence="1 2">P7</strain>
    </source>
</reference>
<dbReference type="Proteomes" id="UP001201463">
    <property type="component" value="Unassembled WGS sequence"/>
</dbReference>
<gene>
    <name evidence="1" type="ORF">LXT12_25540</name>
</gene>
<name>A0ABS8XLF9_9BURK</name>
<evidence type="ECO:0000313" key="2">
    <source>
        <dbReference type="Proteomes" id="UP001201463"/>
    </source>
</evidence>
<dbReference type="EMBL" id="JAJTWT010000019">
    <property type="protein sequence ID" value="MCE4540608.1"/>
    <property type="molecule type" value="Genomic_DNA"/>
</dbReference>
<comment type="caution">
    <text evidence="1">The sequence shown here is derived from an EMBL/GenBank/DDBJ whole genome shotgun (WGS) entry which is preliminary data.</text>
</comment>
<proteinExistence type="predicted"/>
<evidence type="ECO:0000313" key="1">
    <source>
        <dbReference type="EMBL" id="MCE4540608.1"/>
    </source>
</evidence>
<accession>A0ABS8XLF9</accession>